<dbReference type="SUPFAM" id="SSF48498">
    <property type="entry name" value="Tetracyclin repressor-like, C-terminal domain"/>
    <property type="match status" value="1"/>
</dbReference>
<protein>
    <submittedName>
        <fullName evidence="6">TetR/AcrR family transcriptional regulator</fullName>
    </submittedName>
</protein>
<feature type="DNA-binding region" description="H-T-H motif" evidence="4">
    <location>
        <begin position="58"/>
        <end position="77"/>
    </location>
</feature>
<dbReference type="EMBL" id="SGBC01000001">
    <property type="protein sequence ID" value="RZD17144.1"/>
    <property type="molecule type" value="Genomic_DNA"/>
</dbReference>
<dbReference type="InterPro" id="IPR036271">
    <property type="entry name" value="Tet_transcr_reg_TetR-rel_C_sf"/>
</dbReference>
<dbReference type="PANTHER" id="PTHR47506:SF1">
    <property type="entry name" value="HTH-TYPE TRANSCRIPTIONAL REGULATOR YJDC"/>
    <property type="match status" value="1"/>
</dbReference>
<gene>
    <name evidence="6" type="ORF">EVJ46_02645</name>
</gene>
<dbReference type="InterPro" id="IPR001647">
    <property type="entry name" value="HTH_TetR"/>
</dbReference>
<dbReference type="GO" id="GO:0003677">
    <property type="term" value="F:DNA binding"/>
    <property type="evidence" value="ECO:0007669"/>
    <property type="project" value="UniProtKB-UniRule"/>
</dbReference>
<sequence length="231" mass="26408">MDDNDEPITLLLRAESSYNVLVMYKMNQIMMNKTEIKRKEIIDAAFELMLSKGYEGTSIQDITDSIYATKGLFYHYFDSKKEAAAAVIEEAIKPAYYELWRHTWDEMYGGGENPLENIIAVIEKLYKRKAEEFSQTGCPLGNLILELSTKDLSLAKLTDEVIFLWHAQIEKTLIKAKESKIISLDADTANISNFIIAGIEGCIMLSKSKHDKEILRGCFEILKNYIRSLQL</sequence>
<accession>A0A519BIQ3</accession>
<feature type="domain" description="HTH tetR-type" evidence="5">
    <location>
        <begin position="35"/>
        <end position="95"/>
    </location>
</feature>
<comment type="caution">
    <text evidence="6">The sequence shown here is derived from an EMBL/GenBank/DDBJ whole genome shotgun (WGS) entry which is preliminary data.</text>
</comment>
<keyword evidence="3" id="KW-0804">Transcription</keyword>
<dbReference type="PRINTS" id="PR00455">
    <property type="entry name" value="HTHTETR"/>
</dbReference>
<evidence type="ECO:0000259" key="5">
    <source>
        <dbReference type="PROSITE" id="PS50977"/>
    </source>
</evidence>
<evidence type="ECO:0000313" key="7">
    <source>
        <dbReference type="Proteomes" id="UP000316562"/>
    </source>
</evidence>
<dbReference type="InterPro" id="IPR009057">
    <property type="entry name" value="Homeodomain-like_sf"/>
</dbReference>
<evidence type="ECO:0000256" key="4">
    <source>
        <dbReference type="PROSITE-ProRule" id="PRU00335"/>
    </source>
</evidence>
<dbReference type="AlphaFoldDB" id="A0A519BIQ3"/>
<dbReference type="InterPro" id="IPR011075">
    <property type="entry name" value="TetR_C"/>
</dbReference>
<evidence type="ECO:0000313" key="6">
    <source>
        <dbReference type="EMBL" id="RZD17144.1"/>
    </source>
</evidence>
<keyword evidence="1" id="KW-0805">Transcription regulation</keyword>
<organism evidence="6 7">
    <name type="scientific">Acididesulfobacter guangdongensis</name>
    <dbReference type="NCBI Taxonomy" id="2597225"/>
    <lineage>
        <taxon>Bacteria</taxon>
        <taxon>Deltaproteobacteria</taxon>
        <taxon>Candidatus Acidulodesulfobacterales</taxon>
        <taxon>Candidatus Acididesulfobacter</taxon>
    </lineage>
</organism>
<dbReference type="PROSITE" id="PS50977">
    <property type="entry name" value="HTH_TETR_2"/>
    <property type="match status" value="1"/>
</dbReference>
<keyword evidence="2 4" id="KW-0238">DNA-binding</keyword>
<dbReference type="PANTHER" id="PTHR47506">
    <property type="entry name" value="TRANSCRIPTIONAL REGULATORY PROTEIN"/>
    <property type="match status" value="1"/>
</dbReference>
<dbReference type="Proteomes" id="UP000316562">
    <property type="component" value="Unassembled WGS sequence"/>
</dbReference>
<name>A0A519BIQ3_ACIG2</name>
<dbReference type="SUPFAM" id="SSF46689">
    <property type="entry name" value="Homeodomain-like"/>
    <property type="match status" value="1"/>
</dbReference>
<dbReference type="Pfam" id="PF16925">
    <property type="entry name" value="TetR_C_13"/>
    <property type="match status" value="1"/>
</dbReference>
<evidence type="ECO:0000256" key="1">
    <source>
        <dbReference type="ARBA" id="ARBA00023015"/>
    </source>
</evidence>
<reference evidence="6 7" key="1">
    <citation type="journal article" date="2019" name="ISME J.">
        <title>Insights into ecological role of a new deltaproteobacterial order Candidatus Acidulodesulfobacterales by metagenomics and metatranscriptomics.</title>
        <authorList>
            <person name="Tan S."/>
            <person name="Liu J."/>
            <person name="Fang Y."/>
            <person name="Hedlund B.P."/>
            <person name="Lian Z.H."/>
            <person name="Huang L.Y."/>
            <person name="Li J.T."/>
            <person name="Huang L.N."/>
            <person name="Li W.J."/>
            <person name="Jiang H.C."/>
            <person name="Dong H.L."/>
            <person name="Shu W.S."/>
        </authorList>
    </citation>
    <scope>NUCLEOTIDE SEQUENCE [LARGE SCALE GENOMIC DNA]</scope>
    <source>
        <strain evidence="6">AP2</strain>
    </source>
</reference>
<evidence type="ECO:0000256" key="2">
    <source>
        <dbReference type="ARBA" id="ARBA00023125"/>
    </source>
</evidence>
<proteinExistence type="predicted"/>
<dbReference type="Pfam" id="PF00440">
    <property type="entry name" value="TetR_N"/>
    <property type="match status" value="1"/>
</dbReference>
<evidence type="ECO:0000256" key="3">
    <source>
        <dbReference type="ARBA" id="ARBA00023163"/>
    </source>
</evidence>
<dbReference type="Gene3D" id="1.10.357.10">
    <property type="entry name" value="Tetracycline Repressor, domain 2"/>
    <property type="match status" value="1"/>
</dbReference>